<evidence type="ECO:0000256" key="3">
    <source>
        <dbReference type="RuleBase" id="RU362026"/>
    </source>
</evidence>
<dbReference type="SUPFAM" id="SSF53335">
    <property type="entry name" value="S-adenosyl-L-methionine-dependent methyltransferases"/>
    <property type="match status" value="1"/>
</dbReference>
<dbReference type="InterPro" id="IPR003115">
    <property type="entry name" value="ParB_N"/>
</dbReference>
<evidence type="ECO:0000259" key="4">
    <source>
        <dbReference type="SMART" id="SM00470"/>
    </source>
</evidence>
<keyword evidence="6" id="KW-1185">Reference proteome</keyword>
<dbReference type="RefSeq" id="WP_108213360.1">
    <property type="nucleotide sequence ID" value="NZ_QBKI01000011.1"/>
</dbReference>
<dbReference type="CDD" id="cd16401">
    <property type="entry name" value="ParB_N_like_MT"/>
    <property type="match status" value="1"/>
</dbReference>
<dbReference type="InterPro" id="IPR050336">
    <property type="entry name" value="Chromosome_partition/occlusion"/>
</dbReference>
<protein>
    <recommendedName>
        <fullName evidence="3">Methyltransferase</fullName>
        <ecNumber evidence="3">2.1.1.-</ecNumber>
    </recommendedName>
</protein>
<dbReference type="InterPro" id="IPR036086">
    <property type="entry name" value="ParB/Sulfiredoxin_sf"/>
</dbReference>
<accession>A0A2T5YD55</accession>
<keyword evidence="1 5" id="KW-0489">Methyltransferase</keyword>
<reference evidence="5 6" key="1">
    <citation type="submission" date="2018-04" db="EMBL/GenBank/DDBJ databases">
        <title>Genomic Encyclopedia of Archaeal and Bacterial Type Strains, Phase II (KMG-II): from individual species to whole genera.</title>
        <authorList>
            <person name="Goeker M."/>
        </authorList>
    </citation>
    <scope>NUCLEOTIDE SEQUENCE [LARGE SCALE GENOMIC DNA]</scope>
    <source>
        <strain evidence="5 6">DSM 100162</strain>
    </source>
</reference>
<dbReference type="InterPro" id="IPR002941">
    <property type="entry name" value="DNA_methylase_N4/N6"/>
</dbReference>
<dbReference type="GO" id="GO:0008170">
    <property type="term" value="F:N-methyltransferase activity"/>
    <property type="evidence" value="ECO:0007669"/>
    <property type="project" value="InterPro"/>
</dbReference>
<dbReference type="SMART" id="SM00470">
    <property type="entry name" value="ParB"/>
    <property type="match status" value="1"/>
</dbReference>
<dbReference type="GO" id="GO:0007059">
    <property type="term" value="P:chromosome segregation"/>
    <property type="evidence" value="ECO:0007669"/>
    <property type="project" value="TreeGrafter"/>
</dbReference>
<dbReference type="InterPro" id="IPR029063">
    <property type="entry name" value="SAM-dependent_MTases_sf"/>
</dbReference>
<name>A0A2T5YD55_9BACT</name>
<dbReference type="Gene3D" id="3.90.1530.10">
    <property type="entry name" value="Conserved hypothetical protein from pyrococcus furiosus pfu- 392566-001, ParB domain"/>
    <property type="match status" value="1"/>
</dbReference>
<dbReference type="GO" id="GO:0003677">
    <property type="term" value="F:DNA binding"/>
    <property type="evidence" value="ECO:0007669"/>
    <property type="project" value="InterPro"/>
</dbReference>
<dbReference type="InterPro" id="IPR015840">
    <property type="entry name" value="DNA_MeTrfase_ParB"/>
</dbReference>
<evidence type="ECO:0000313" key="6">
    <source>
        <dbReference type="Proteomes" id="UP000244225"/>
    </source>
</evidence>
<proteinExistence type="inferred from homology"/>
<dbReference type="EMBL" id="QBKI01000011">
    <property type="protein sequence ID" value="PTX14435.1"/>
    <property type="molecule type" value="Genomic_DNA"/>
</dbReference>
<feature type="domain" description="ParB-like N-terminal" evidence="4">
    <location>
        <begin position="9"/>
        <end position="98"/>
    </location>
</feature>
<dbReference type="PANTHER" id="PTHR33375">
    <property type="entry name" value="CHROMOSOME-PARTITIONING PROTEIN PARB-RELATED"/>
    <property type="match status" value="1"/>
</dbReference>
<dbReference type="OrthoDB" id="1273118at2"/>
<dbReference type="GO" id="GO:0032259">
    <property type="term" value="P:methylation"/>
    <property type="evidence" value="ECO:0007669"/>
    <property type="project" value="UniProtKB-KW"/>
</dbReference>
<dbReference type="Pfam" id="PF02195">
    <property type="entry name" value="ParB_N"/>
    <property type="match status" value="1"/>
</dbReference>
<dbReference type="AlphaFoldDB" id="A0A2T5YD55"/>
<dbReference type="PRINTS" id="PR00508">
    <property type="entry name" value="S21N4MTFRASE"/>
</dbReference>
<comment type="caution">
    <text evidence="5">The sequence shown here is derived from an EMBL/GenBank/DDBJ whole genome shotgun (WGS) entry which is preliminary data.</text>
</comment>
<sequence>MQAPSITIVSKPIAALIEAEYNPRTITDRQFDQLKDSLKRFGFVDPVLVNMHPDREHIIIGGHMRTKAAEALGYTEVPCVELSLTLEQEKELNIRLNKSGGSFDFDMLANYFEKDDLKEWGFEDWEFGETEDVTELEPAEEGEVNLDPPKEPITVLGDLYELNGHRVLCGDSTDSDIWGKLDISSPSMTFTSPPYGVGDNAKLRDHYEPGKEDRKSLYATHEDNPDTWSELMLDWTAMAVSHTDVVVCNVQMLANNKRTLVDWISEYQSHLIDIAVWDKGHGAPQMQSGVLTNAFEWMILLSGSENASRKIPLANFHGTISNIVRVSPHGKNEFASVHRAVYPIELVEWGIILCDEAKTIVDPFGGTGTTLIAAEKHGKAARLIELDPLYTDVIIRRWVKYMQDNNRPYTVKRNGEQLSAQEIDNYFAN</sequence>
<evidence type="ECO:0000256" key="1">
    <source>
        <dbReference type="ARBA" id="ARBA00022603"/>
    </source>
</evidence>
<dbReference type="SUPFAM" id="SSF110849">
    <property type="entry name" value="ParB/Sulfiredoxin"/>
    <property type="match status" value="1"/>
</dbReference>
<gene>
    <name evidence="5" type="ORF">C8N40_111100</name>
</gene>
<evidence type="ECO:0000313" key="5">
    <source>
        <dbReference type="EMBL" id="PTX14435.1"/>
    </source>
</evidence>
<keyword evidence="2" id="KW-0808">Transferase</keyword>
<dbReference type="InterPro" id="IPR001091">
    <property type="entry name" value="RM_Methyltransferase"/>
</dbReference>
<dbReference type="EC" id="2.1.1.-" evidence="3"/>
<comment type="similarity">
    <text evidence="3">Belongs to the N(4)/N(6)-methyltransferase family.</text>
</comment>
<dbReference type="Pfam" id="PF01555">
    <property type="entry name" value="N6_N4_Mtase"/>
    <property type="match status" value="1"/>
</dbReference>
<dbReference type="PIRSF" id="PIRSF036758">
    <property type="entry name" value="Aden_M_ParB"/>
    <property type="match status" value="1"/>
</dbReference>
<dbReference type="Proteomes" id="UP000244225">
    <property type="component" value="Unassembled WGS sequence"/>
</dbReference>
<dbReference type="Gene3D" id="3.40.50.150">
    <property type="entry name" value="Vaccinia Virus protein VP39"/>
    <property type="match status" value="1"/>
</dbReference>
<evidence type="ECO:0000256" key="2">
    <source>
        <dbReference type="ARBA" id="ARBA00022679"/>
    </source>
</evidence>
<organism evidence="5 6">
    <name type="scientific">Pontibacter mucosus</name>
    <dbReference type="NCBI Taxonomy" id="1649266"/>
    <lineage>
        <taxon>Bacteria</taxon>
        <taxon>Pseudomonadati</taxon>
        <taxon>Bacteroidota</taxon>
        <taxon>Cytophagia</taxon>
        <taxon>Cytophagales</taxon>
        <taxon>Hymenobacteraceae</taxon>
        <taxon>Pontibacter</taxon>
    </lineage>
</organism>
<dbReference type="GO" id="GO:0005694">
    <property type="term" value="C:chromosome"/>
    <property type="evidence" value="ECO:0007669"/>
    <property type="project" value="TreeGrafter"/>
</dbReference>
<dbReference type="PANTHER" id="PTHR33375:SF1">
    <property type="entry name" value="CHROMOSOME-PARTITIONING PROTEIN PARB-RELATED"/>
    <property type="match status" value="1"/>
</dbReference>